<dbReference type="AlphaFoldDB" id="A0AAV8XNX5"/>
<protein>
    <recommendedName>
        <fullName evidence="3">ZAD domain-containing protein</fullName>
    </recommendedName>
</protein>
<evidence type="ECO:0000313" key="1">
    <source>
        <dbReference type="EMBL" id="KAJ8940195.1"/>
    </source>
</evidence>
<keyword evidence="2" id="KW-1185">Reference proteome</keyword>
<comment type="caution">
    <text evidence="1">The sequence shown here is derived from an EMBL/GenBank/DDBJ whole genome shotgun (WGS) entry which is preliminary data.</text>
</comment>
<feature type="non-terminal residue" evidence="1">
    <location>
        <position position="147"/>
    </location>
</feature>
<gene>
    <name evidence="1" type="ORF">NQ318_010695</name>
</gene>
<sequence>MTSQKACTLCFKESKDFQVIEKVIRKILDVLLLKIDFALNEDSVICKRCADSIYTFFEFKSVCLYSEGRLVPFIRTMNSMKVDIVEVVYLVENPGAATVSDSDDAICRLCLKRGHCVDLNAFSEDFADDILAKCIPEVVSKDNPVSP</sequence>
<evidence type="ECO:0000313" key="2">
    <source>
        <dbReference type="Proteomes" id="UP001162162"/>
    </source>
</evidence>
<evidence type="ECO:0008006" key="3">
    <source>
        <dbReference type="Google" id="ProtNLM"/>
    </source>
</evidence>
<dbReference type="EMBL" id="JAPWTK010000447">
    <property type="protein sequence ID" value="KAJ8940195.1"/>
    <property type="molecule type" value="Genomic_DNA"/>
</dbReference>
<proteinExistence type="predicted"/>
<name>A0AAV8XNX5_9CUCU</name>
<reference evidence="1" key="1">
    <citation type="journal article" date="2023" name="Insect Mol. Biol.">
        <title>Genome sequencing provides insights into the evolution of gene families encoding plant cell wall-degrading enzymes in longhorned beetles.</title>
        <authorList>
            <person name="Shin N.R."/>
            <person name="Okamura Y."/>
            <person name="Kirsch R."/>
            <person name="Pauchet Y."/>
        </authorList>
    </citation>
    <scope>NUCLEOTIDE SEQUENCE</scope>
    <source>
        <strain evidence="1">AMC_N1</strain>
    </source>
</reference>
<accession>A0AAV8XNX5</accession>
<organism evidence="1 2">
    <name type="scientific">Aromia moschata</name>
    <dbReference type="NCBI Taxonomy" id="1265417"/>
    <lineage>
        <taxon>Eukaryota</taxon>
        <taxon>Metazoa</taxon>
        <taxon>Ecdysozoa</taxon>
        <taxon>Arthropoda</taxon>
        <taxon>Hexapoda</taxon>
        <taxon>Insecta</taxon>
        <taxon>Pterygota</taxon>
        <taxon>Neoptera</taxon>
        <taxon>Endopterygota</taxon>
        <taxon>Coleoptera</taxon>
        <taxon>Polyphaga</taxon>
        <taxon>Cucujiformia</taxon>
        <taxon>Chrysomeloidea</taxon>
        <taxon>Cerambycidae</taxon>
        <taxon>Cerambycinae</taxon>
        <taxon>Callichromatini</taxon>
        <taxon>Aromia</taxon>
    </lineage>
</organism>
<dbReference type="Proteomes" id="UP001162162">
    <property type="component" value="Unassembled WGS sequence"/>
</dbReference>